<evidence type="ECO:0000313" key="3">
    <source>
        <dbReference type="Proteomes" id="UP000256645"/>
    </source>
</evidence>
<comment type="caution">
    <text evidence="2">The sequence shown here is derived from an EMBL/GenBank/DDBJ whole genome shotgun (WGS) entry which is preliminary data.</text>
</comment>
<feature type="compositionally biased region" description="Acidic residues" evidence="1">
    <location>
        <begin position="253"/>
        <end position="265"/>
    </location>
</feature>
<protein>
    <submittedName>
        <fullName evidence="2">Uncharacterized protein</fullName>
    </submittedName>
</protein>
<feature type="compositionally biased region" description="Acidic residues" evidence="1">
    <location>
        <begin position="232"/>
        <end position="243"/>
    </location>
</feature>
<evidence type="ECO:0000313" key="2">
    <source>
        <dbReference type="EMBL" id="RDW88569.1"/>
    </source>
</evidence>
<accession>A0A3D8SQG4</accession>
<feature type="region of interest" description="Disordered" evidence="1">
    <location>
        <begin position="87"/>
        <end position="131"/>
    </location>
</feature>
<evidence type="ECO:0000256" key="1">
    <source>
        <dbReference type="SAM" id="MobiDB-lite"/>
    </source>
</evidence>
<proteinExistence type="predicted"/>
<sequence length="307" mass="34558">MAIDPLTKDVGVAKAMAEGSSTQATHNKADYHVNILTKGWKADDDQKKSGRSKEDAMRIANLAAALLELEFEHGTIADLLPNAPLAESNKRTAGRSNYSDQMTSKPKKEAAPKVRKSSAKTPDDESYCLSLTLGSTGKGKEIAREKPPRPYMPIRFRLNKSSQEVSDEEMDDETVPQTTDFERRQANIESNNKDLAAIAPLEVVIPKKTAVPRPWAKASALLRLAQDTENMEVLEESQEENVDEPERKRQEMEMETEIPEEDLNEPDPKGRETETETPEENFDEPEPERQEMEDQFDYKPAHFSGLW</sequence>
<dbReference type="EMBL" id="PDLM01000001">
    <property type="protein sequence ID" value="RDW88569.1"/>
    <property type="molecule type" value="Genomic_DNA"/>
</dbReference>
<dbReference type="AlphaFoldDB" id="A0A3D8SQG4"/>
<feature type="compositionally biased region" description="Basic and acidic residues" evidence="1">
    <location>
        <begin position="287"/>
        <end position="300"/>
    </location>
</feature>
<organism evidence="2 3">
    <name type="scientific">Coleophoma cylindrospora</name>
    <dbReference type="NCBI Taxonomy" id="1849047"/>
    <lineage>
        <taxon>Eukaryota</taxon>
        <taxon>Fungi</taxon>
        <taxon>Dikarya</taxon>
        <taxon>Ascomycota</taxon>
        <taxon>Pezizomycotina</taxon>
        <taxon>Leotiomycetes</taxon>
        <taxon>Helotiales</taxon>
        <taxon>Dermateaceae</taxon>
        <taxon>Coleophoma</taxon>
    </lineage>
</organism>
<dbReference type="Proteomes" id="UP000256645">
    <property type="component" value="Unassembled WGS sequence"/>
</dbReference>
<gene>
    <name evidence="2" type="ORF">BP6252_00601</name>
</gene>
<feature type="compositionally biased region" description="Polar residues" evidence="1">
    <location>
        <begin position="94"/>
        <end position="104"/>
    </location>
</feature>
<feature type="region of interest" description="Disordered" evidence="1">
    <location>
        <begin position="232"/>
        <end position="307"/>
    </location>
</feature>
<keyword evidence="3" id="KW-1185">Reference proteome</keyword>
<reference evidence="2 3" key="1">
    <citation type="journal article" date="2018" name="IMA Fungus">
        <title>IMA Genome-F 9: Draft genome sequence of Annulohypoxylon stygium, Aspergillus mulundensis, Berkeleyomyces basicola (syn. Thielaviopsis basicola), Ceratocystis smalleyi, two Cercospora beticola strains, Coleophoma cylindrospora, Fusarium fracticaudum, Phialophora cf. hyalina, and Morchella septimelata.</title>
        <authorList>
            <person name="Wingfield B.D."/>
            <person name="Bills G.F."/>
            <person name="Dong Y."/>
            <person name="Huang W."/>
            <person name="Nel W.J."/>
            <person name="Swalarsk-Parry B.S."/>
            <person name="Vaghefi N."/>
            <person name="Wilken P.M."/>
            <person name="An Z."/>
            <person name="de Beer Z.W."/>
            <person name="De Vos L."/>
            <person name="Chen L."/>
            <person name="Duong T.A."/>
            <person name="Gao Y."/>
            <person name="Hammerbacher A."/>
            <person name="Kikkert J.R."/>
            <person name="Li Y."/>
            <person name="Li H."/>
            <person name="Li K."/>
            <person name="Li Q."/>
            <person name="Liu X."/>
            <person name="Ma X."/>
            <person name="Naidoo K."/>
            <person name="Pethybridge S.J."/>
            <person name="Sun J."/>
            <person name="Steenkamp E.T."/>
            <person name="van der Nest M.A."/>
            <person name="van Wyk S."/>
            <person name="Wingfield M.J."/>
            <person name="Xiong C."/>
            <person name="Yue Q."/>
            <person name="Zhang X."/>
        </authorList>
    </citation>
    <scope>NUCLEOTIDE SEQUENCE [LARGE SCALE GENOMIC DNA]</scope>
    <source>
        <strain evidence="2 3">BP6252</strain>
    </source>
</reference>
<name>A0A3D8SQG4_9HELO</name>
<feature type="compositionally biased region" description="Acidic residues" evidence="1">
    <location>
        <begin position="275"/>
        <end position="286"/>
    </location>
</feature>
<dbReference type="OrthoDB" id="10512291at2759"/>